<protein>
    <submittedName>
        <fullName evidence="1">Uncharacterized protein</fullName>
    </submittedName>
</protein>
<proteinExistence type="predicted"/>
<sequence>MISDATFPSLNLPVGLLLMKSLPYGGKLHLTTVLRLLLLPGSTMESPNTRIAGIPLSLAEIMPATP</sequence>
<evidence type="ECO:0000313" key="1">
    <source>
        <dbReference type="EMBL" id="MBX66966.1"/>
    </source>
</evidence>
<name>A0A2P2QJ10_RHIMU</name>
<dbReference type="EMBL" id="GGEC01086482">
    <property type="protein sequence ID" value="MBX66966.1"/>
    <property type="molecule type" value="Transcribed_RNA"/>
</dbReference>
<accession>A0A2P2QJ10</accession>
<organism evidence="1">
    <name type="scientific">Rhizophora mucronata</name>
    <name type="common">Asiatic mangrove</name>
    <dbReference type="NCBI Taxonomy" id="61149"/>
    <lineage>
        <taxon>Eukaryota</taxon>
        <taxon>Viridiplantae</taxon>
        <taxon>Streptophyta</taxon>
        <taxon>Embryophyta</taxon>
        <taxon>Tracheophyta</taxon>
        <taxon>Spermatophyta</taxon>
        <taxon>Magnoliopsida</taxon>
        <taxon>eudicotyledons</taxon>
        <taxon>Gunneridae</taxon>
        <taxon>Pentapetalae</taxon>
        <taxon>rosids</taxon>
        <taxon>fabids</taxon>
        <taxon>Malpighiales</taxon>
        <taxon>Rhizophoraceae</taxon>
        <taxon>Rhizophora</taxon>
    </lineage>
</organism>
<reference evidence="1" key="1">
    <citation type="submission" date="2018-02" db="EMBL/GenBank/DDBJ databases">
        <title>Rhizophora mucronata_Transcriptome.</title>
        <authorList>
            <person name="Meera S.P."/>
            <person name="Sreeshan A."/>
            <person name="Augustine A."/>
        </authorList>
    </citation>
    <scope>NUCLEOTIDE SEQUENCE</scope>
    <source>
        <tissue evidence="1">Leaf</tissue>
    </source>
</reference>
<dbReference type="AlphaFoldDB" id="A0A2P2QJ10"/>